<evidence type="ECO:0000256" key="1">
    <source>
        <dbReference type="ARBA" id="ARBA00022612"/>
    </source>
</evidence>
<keyword evidence="3" id="KW-1133">Transmembrane helix</keyword>
<evidence type="ECO:0000256" key="3">
    <source>
        <dbReference type="SAM" id="Phobius"/>
    </source>
</evidence>
<name>A0A413RJP8_9CELL</name>
<keyword evidence="1" id="KW-1188">Viral release from host cell</keyword>
<dbReference type="InterPro" id="IPR010090">
    <property type="entry name" value="Phage_tape_meas"/>
</dbReference>
<dbReference type="PANTHER" id="PTHR37813:SF1">
    <property type="entry name" value="FELS-2 PROPHAGE PROTEIN"/>
    <property type="match status" value="1"/>
</dbReference>
<dbReference type="EMBL" id="QWKP01000211">
    <property type="protein sequence ID" value="RHA38744.1"/>
    <property type="molecule type" value="Genomic_DNA"/>
</dbReference>
<dbReference type="Proteomes" id="UP000283374">
    <property type="component" value="Unassembled WGS sequence"/>
</dbReference>
<evidence type="ECO:0000259" key="4">
    <source>
        <dbReference type="Pfam" id="PF10145"/>
    </source>
</evidence>
<reference evidence="5 6" key="1">
    <citation type="submission" date="2018-08" db="EMBL/GenBank/DDBJ databases">
        <title>Cellulomonas rhizosphaerae sp. nov., a novel actinomycete isolated from soil.</title>
        <authorList>
            <person name="Tian Y."/>
        </authorList>
    </citation>
    <scope>NUCLEOTIDE SEQUENCE [LARGE SCALE GENOMIC DNA]</scope>
    <source>
        <strain evidence="5 6">NEAU-TCZ24</strain>
    </source>
</reference>
<sequence length="1268" mass="131268">MGIRSVVIQLRAEVAAYVAGMNSAEQATNRLTTQVGILGAGMLGLAALAVKKFADFDQAMSNVAATGADAKLSIDELRQAALDAGQRTVYSATEAAGAIENLSKAGLSAADILGGALDGSLDLAAAGALSVADAASYTAIALSQFGLEGDKASHVADLLAAGAGKALGDVSDLGMALKQGGLVAHQTGLSIEETTAALAAFAQQGLLGSDAGTSLKTMLQRLTPQSDEAQKQFDKLGISAYDAQGNFVGLAEFAEQLKTKMQDLTPEARNAALSVMFGSDAVRGAGVLFSEGAEGIRKWEMAVNDQGYAADVAATRLDNLKGDLEQLSGAFDTALINMGEGANGPLRSIVQSLTDVINGFSNMNDTAQTAVLAVFGVGGAIALGAAGVGKLVVGINNAKTALVAMGITAKSTAIAVGAVGLAITAATLVMVNWANAQADARARTEEYLDTLDEFGNRTDATLTTINDKLSSKTGGFLEGLFGNDDSLITKAEKYGLVVQDLQGYILGESDAVDRVTDAITKYNAAHDIVDSDNQVAKQNDFTDALDEQASSLSDAEKKAIQKAEADQKAGVAAADAAAATKEQRSAVGQLTDTLATGGTTTDSYTNALKDLVAQQREAAGIVLSQRDAQRQYEQSLDDATKALKDNGRTLELDTQKGRDNQAALDDIAKSGLDVVESMRANGASQKELQKAVRATRADFIAQAEKMGMSKSAAKKLADQLGLIPKKVDVDVAVDTQRATDALNRWITLANGRHVKITVDQVGGKQYQFAPGASIARAEGGPIIGPGTGTSDSILARVSNGEHVITAAEVQAAGGHGAIEAWRSSLRGFATGGRVEWAKNRVADARDAYELANGESKAAARTKDAKRQARAQKALDAAKSELEDAKATYARVVEATRQLRTDARRGDSREQATAGMSGAYSVIDQLADASRNPDLSKKARANLAATAKEAEAGLKRLYAQADKIDAKLQSAADQVSRLADIRDQAASGLTGAFGLGDTIAQATDGTAGSWQSVARMNERGQSWNEQIWDPGTAGKAGVTTSAGIVAAYTKRAAAIKTFVGKLQKLREMGLTGPLLQEIYQLGTEQGTVIADALIKGGKGGVSALNKQAGQIDYWANVGGTDLTKAFYTGGIAAAQGFQKGLESDLANNKKSVAKWAKALELELKRAWGIASPSKVTYGMARFLGKGTELGLIDSMPAVIAAARRFSGAAIPTMASGTGSGAGAARGGVTFKNTQHFYGADDSVARKSEARLRDSVYSGGLHRLATGVGA</sequence>
<feature type="transmembrane region" description="Helical" evidence="3">
    <location>
        <begin position="370"/>
        <end position="393"/>
    </location>
</feature>
<dbReference type="RefSeq" id="WP_118767937.1">
    <property type="nucleotide sequence ID" value="NZ_QWKP01000211.1"/>
</dbReference>
<feature type="coiled-coil region" evidence="2">
    <location>
        <begin position="946"/>
        <end position="973"/>
    </location>
</feature>
<dbReference type="NCBIfam" id="TIGR01760">
    <property type="entry name" value="tape_meas_TP901"/>
    <property type="match status" value="1"/>
</dbReference>
<dbReference type="OrthoDB" id="2183194at2"/>
<accession>A0A413RJP8</accession>
<gene>
    <name evidence="5" type="ORF">D1825_13505</name>
</gene>
<organism evidence="5 6">
    <name type="scientific">Cellulomonas rhizosphaerae</name>
    <dbReference type="NCBI Taxonomy" id="2293719"/>
    <lineage>
        <taxon>Bacteria</taxon>
        <taxon>Bacillati</taxon>
        <taxon>Actinomycetota</taxon>
        <taxon>Actinomycetes</taxon>
        <taxon>Micrococcales</taxon>
        <taxon>Cellulomonadaceae</taxon>
        <taxon>Cellulomonas</taxon>
    </lineage>
</organism>
<evidence type="ECO:0000313" key="6">
    <source>
        <dbReference type="Proteomes" id="UP000283374"/>
    </source>
</evidence>
<keyword evidence="3" id="KW-0812">Transmembrane</keyword>
<feature type="transmembrane region" description="Helical" evidence="3">
    <location>
        <begin position="413"/>
        <end position="434"/>
    </location>
</feature>
<comment type="caution">
    <text evidence="5">The sequence shown here is derived from an EMBL/GenBank/DDBJ whole genome shotgun (WGS) entry which is preliminary data.</text>
</comment>
<keyword evidence="6" id="KW-1185">Reference proteome</keyword>
<dbReference type="PANTHER" id="PTHR37813">
    <property type="entry name" value="FELS-2 PROPHAGE PROTEIN"/>
    <property type="match status" value="1"/>
</dbReference>
<feature type="coiled-coil region" evidence="2">
    <location>
        <begin position="867"/>
        <end position="894"/>
    </location>
</feature>
<evidence type="ECO:0000256" key="2">
    <source>
        <dbReference type="SAM" id="Coils"/>
    </source>
</evidence>
<proteinExistence type="predicted"/>
<dbReference type="AlphaFoldDB" id="A0A413RJP8"/>
<keyword evidence="3" id="KW-0472">Membrane</keyword>
<keyword evidence="2" id="KW-0175">Coiled coil</keyword>
<feature type="domain" description="Phage tail tape measure protein" evidence="4">
    <location>
        <begin position="78"/>
        <end position="278"/>
    </location>
</feature>
<protein>
    <submittedName>
        <fullName evidence="5">Phage tail tape measure protein</fullName>
    </submittedName>
</protein>
<dbReference type="Pfam" id="PF10145">
    <property type="entry name" value="PhageMin_Tail"/>
    <property type="match status" value="1"/>
</dbReference>
<evidence type="ECO:0000313" key="5">
    <source>
        <dbReference type="EMBL" id="RHA38744.1"/>
    </source>
</evidence>